<dbReference type="GO" id="GO:0006355">
    <property type="term" value="P:regulation of DNA-templated transcription"/>
    <property type="evidence" value="ECO:0007669"/>
    <property type="project" value="InterPro"/>
</dbReference>
<dbReference type="AlphaFoldDB" id="A0A803JI06"/>
<dbReference type="InterPro" id="IPR007576">
    <property type="entry name" value="CITED"/>
</dbReference>
<keyword evidence="5" id="KW-0804">Transcription</keyword>
<dbReference type="InParanoid" id="A0A803JI06"/>
<protein>
    <submittedName>
        <fullName evidence="7">Uncharacterized protein</fullName>
    </submittedName>
</protein>
<dbReference type="PANTHER" id="PTHR17045:SF6">
    <property type="entry name" value="CBP_P300-INTERACTING TRANSACTIVATOR 1"/>
    <property type="match status" value="1"/>
</dbReference>
<reference evidence="7" key="2">
    <citation type="submission" date="2021-03" db="UniProtKB">
        <authorList>
            <consortium name="Ensembl"/>
        </authorList>
    </citation>
    <scope>IDENTIFICATION</scope>
</reference>
<evidence type="ECO:0000256" key="1">
    <source>
        <dbReference type="ARBA" id="ARBA00004123"/>
    </source>
</evidence>
<evidence type="ECO:0000256" key="3">
    <source>
        <dbReference type="ARBA" id="ARBA00023015"/>
    </source>
</evidence>
<evidence type="ECO:0000256" key="5">
    <source>
        <dbReference type="ARBA" id="ARBA00023163"/>
    </source>
</evidence>
<evidence type="ECO:0000256" key="2">
    <source>
        <dbReference type="ARBA" id="ARBA00006967"/>
    </source>
</evidence>
<evidence type="ECO:0000256" key="4">
    <source>
        <dbReference type="ARBA" id="ARBA00023159"/>
    </source>
</evidence>
<reference evidence="7" key="1">
    <citation type="journal article" date="2010" name="Science">
        <title>The genome of the Western clawed frog Xenopus tropicalis.</title>
        <authorList>
            <person name="Hellsten U."/>
            <person name="Harland R.M."/>
            <person name="Gilchrist M.J."/>
            <person name="Hendrix D."/>
            <person name="Jurka J."/>
            <person name="Kapitonov V."/>
            <person name="Ovcharenko I."/>
            <person name="Putnam N.H."/>
            <person name="Shu S."/>
            <person name="Taher L."/>
            <person name="Blitz I.L."/>
            <person name="Blumberg B."/>
            <person name="Dichmann D.S."/>
            <person name="Dubchak I."/>
            <person name="Amaya E."/>
            <person name="Detter J.C."/>
            <person name="Fletcher R."/>
            <person name="Gerhard D.S."/>
            <person name="Goodstein D."/>
            <person name="Graves T."/>
            <person name="Grigoriev I.V."/>
            <person name="Grimwood J."/>
            <person name="Kawashima T."/>
            <person name="Lindquist E."/>
            <person name="Lucas S.M."/>
            <person name="Mead P.E."/>
            <person name="Mitros T."/>
            <person name="Ogino H."/>
            <person name="Ohta Y."/>
            <person name="Poliakov A.V."/>
            <person name="Pollet N."/>
            <person name="Robert J."/>
            <person name="Salamov A."/>
            <person name="Sater A.K."/>
            <person name="Schmutz J."/>
            <person name="Terry A."/>
            <person name="Vize P.D."/>
            <person name="Warren W.C."/>
            <person name="Wells D."/>
            <person name="Wills A."/>
            <person name="Wilson R.K."/>
            <person name="Zimmerman L.B."/>
            <person name="Zorn A.M."/>
            <person name="Grainger R."/>
            <person name="Grammer T."/>
            <person name="Khokha M.K."/>
            <person name="Richardson P.M."/>
            <person name="Rokhsar D.S."/>
        </authorList>
    </citation>
    <scope>NUCLEOTIDE SEQUENCE [LARGE SCALE GENOMIC DNA]</scope>
    <source>
        <strain evidence="7">Nigerian</strain>
    </source>
</reference>
<dbReference type="Pfam" id="PF04487">
    <property type="entry name" value="CITED"/>
    <property type="match status" value="1"/>
</dbReference>
<comment type="similarity">
    <text evidence="2">Belongs to the CITED family.</text>
</comment>
<evidence type="ECO:0000256" key="6">
    <source>
        <dbReference type="ARBA" id="ARBA00023242"/>
    </source>
</evidence>
<evidence type="ECO:0000313" key="7">
    <source>
        <dbReference type="Ensembl" id="ENSXETP00000107553"/>
    </source>
</evidence>
<proteinExistence type="inferred from homology"/>
<dbReference type="Gene3D" id="6.10.140.2200">
    <property type="match status" value="1"/>
</dbReference>
<dbReference type="Ensembl" id="ENSXETT00000112169">
    <property type="protein sequence ID" value="ENSXETP00000107553"/>
    <property type="gene ID" value="ENSXETG00000046523"/>
</dbReference>
<keyword evidence="4" id="KW-0010">Activator</keyword>
<accession>A0A803JI06</accession>
<keyword evidence="6" id="KW-0539">Nucleus</keyword>
<comment type="subcellular location">
    <subcellularLocation>
        <location evidence="1">Nucleus</location>
    </subcellularLocation>
</comment>
<organism evidence="7">
    <name type="scientific">Xenopus tropicalis</name>
    <name type="common">Western clawed frog</name>
    <name type="synonym">Silurana tropicalis</name>
    <dbReference type="NCBI Taxonomy" id="8364"/>
    <lineage>
        <taxon>Eukaryota</taxon>
        <taxon>Metazoa</taxon>
        <taxon>Chordata</taxon>
        <taxon>Craniata</taxon>
        <taxon>Vertebrata</taxon>
        <taxon>Euteleostomi</taxon>
        <taxon>Amphibia</taxon>
        <taxon>Batrachia</taxon>
        <taxon>Anura</taxon>
        <taxon>Pipoidea</taxon>
        <taxon>Pipidae</taxon>
        <taxon>Xenopodinae</taxon>
        <taxon>Xenopus</taxon>
        <taxon>Silurana</taxon>
    </lineage>
</organism>
<keyword evidence="3" id="KW-0805">Transcription regulation</keyword>
<name>A0A803JI06_XENTR</name>
<sequence>EGSCRWACPRSTSGFTSDSEYQTDSCPDASLLDQFPKHRQPCSYLTGLGNTPFLPPVPCDCQQCEQRVCFYLTCNCSHLHWATYWNITCILEEQLTGIYKLQLSVPLAAIGLSLCKAPREKQLFLKRKLTYRYGTCYPECLGLGFSRCTTIDKGKAPGMKDREPLAINLYQPSTMNSNKSGVIAASHLATVGVISSSGSTISSKQANFGLGTPQNLLASMQLQMLNSQYQDSEEIQAWTLNNQGTLSGASNLLELDRVDEEVLMSLVLELGLDRANELPELWLGQNEFDFTPELLVPPDK</sequence>
<dbReference type="GO" id="GO:0005634">
    <property type="term" value="C:nucleus"/>
    <property type="evidence" value="ECO:0007669"/>
    <property type="project" value="UniProtKB-SubCell"/>
</dbReference>
<dbReference type="PANTHER" id="PTHR17045">
    <property type="entry name" value="MELANOCYTE SPECIFIC GENE RELATED CITED"/>
    <property type="match status" value="1"/>
</dbReference>
<dbReference type="GeneTree" id="ENSGT00530000063624"/>